<dbReference type="SUPFAM" id="SSF48452">
    <property type="entry name" value="TPR-like"/>
    <property type="match status" value="1"/>
</dbReference>
<gene>
    <name evidence="5" type="ORF">GQ43DRAFT_376895</name>
</gene>
<evidence type="ECO:0000256" key="3">
    <source>
        <dbReference type="PROSITE-ProRule" id="PRU00339"/>
    </source>
</evidence>
<dbReference type="InterPro" id="IPR019734">
    <property type="entry name" value="TPR_rpt"/>
</dbReference>
<keyword evidence="6" id="KW-1185">Reference proteome</keyword>
<dbReference type="EMBL" id="ML994092">
    <property type="protein sequence ID" value="KAF2199170.1"/>
    <property type="molecule type" value="Genomic_DNA"/>
</dbReference>
<dbReference type="GO" id="GO:0051321">
    <property type="term" value="P:meiotic cell cycle"/>
    <property type="evidence" value="ECO:0007669"/>
    <property type="project" value="UniProtKB-KW"/>
</dbReference>
<dbReference type="PANTHER" id="PTHR40375">
    <property type="entry name" value="SPORULATION-SPECIFIC PROTEIN 22"/>
    <property type="match status" value="1"/>
</dbReference>
<name>A0A9P4JHE1_9PLEO</name>
<dbReference type="PROSITE" id="PS50005">
    <property type="entry name" value="TPR"/>
    <property type="match status" value="1"/>
</dbReference>
<sequence length="955" mass="108365">MALLNSSRREREKKLKSLISFASSLTNRLTSSPTDHSLVEDLQNHVRTLPLQLSSMPIAKREELDAMGTELWNLSTRLRRDVQNQTGGAEEELIRNKVLCLLRLFAFLILDNCGRPATKSGDGKNCIRLMKIALKTARVCLDGKELENATKALERAADYQELLANLKDECKEQEDDVVGPLVMEYFALRTALAWRQDRMDTAEHMFSKIKQLHKKLEPSAAESLADLLYEMGKDFLKKGSYELAIRWLERAYDVLGEQHIEKLSPDAGELKLSIIQGLIQAYIKIGSIEGRQKAWELVKLMETDYTGNMIVPLLKLELLSTSDQFDTGQYSGALLQMIRSVVPTEVNFKMIMHHIHKLKERSNDAACRLLDDFLNLRLFSLDNQDWIQKTIITRIWATPDSSDVDEVIQFLEDLFNNAIRKMKNPLTVSATHAAQTLLWKRVELAYSREQYRPAESWCHLSLHLLFEKAGELNKAKIARKMILCATARRDEAAAREAFSKMSDAGKNDPTTRYLMYKLAINNNDYDLAAECLDQVFRHSSKDATLLYACVLEAQSAGDKHLAIQALENVLVKYEQSATPGVHLPAILRSTIRLLVQEVTKDGSLNPEAVDELCRIFEGAANHAKASLRRPISSTQQLFTAQEFEWFSKNAYNLSLKYCTEMHPQNLTRLLTVCIQFINLLKGPTESEHHGDLPLRLMFCEFLAACAYTTLARAEDNIQASLQYYTAVRRHGQAFRRTTNEQIQAEKLGDSAKSDAISKYVSVVKLELEAAMKLHDWDGLDGLLDECWKYENPDHLDTLADLVLVIHSCLVKANVVDKYQAKTFAVLQKIINISWRQGNQVILKLSRWIRCLFQLALTFDESISMKCVDQATGIATVRQGVSFPCLMTYAANHYPPTELEWLATTSFNHAVDYYIAEDDSKCKLWAEKALRLAECAEDGGGLRDLLAEKYSGLVWK</sequence>
<evidence type="ECO:0000256" key="1">
    <source>
        <dbReference type="ARBA" id="ARBA00023254"/>
    </source>
</evidence>
<dbReference type="AlphaFoldDB" id="A0A9P4JHE1"/>
<dbReference type="Gene3D" id="1.25.40.10">
    <property type="entry name" value="Tetratricopeptide repeat domain"/>
    <property type="match status" value="2"/>
</dbReference>
<keyword evidence="1" id="KW-0469">Meiosis</keyword>
<feature type="coiled-coil region" evidence="4">
    <location>
        <begin position="149"/>
        <end position="176"/>
    </location>
</feature>
<keyword evidence="3" id="KW-0802">TPR repeat</keyword>
<dbReference type="OrthoDB" id="65716at2759"/>
<accession>A0A9P4JHE1</accession>
<organism evidence="5 6">
    <name type="scientific">Delitschia confertaspora ATCC 74209</name>
    <dbReference type="NCBI Taxonomy" id="1513339"/>
    <lineage>
        <taxon>Eukaryota</taxon>
        <taxon>Fungi</taxon>
        <taxon>Dikarya</taxon>
        <taxon>Ascomycota</taxon>
        <taxon>Pezizomycotina</taxon>
        <taxon>Dothideomycetes</taxon>
        <taxon>Pleosporomycetidae</taxon>
        <taxon>Pleosporales</taxon>
        <taxon>Delitschiaceae</taxon>
        <taxon>Delitschia</taxon>
    </lineage>
</organism>
<dbReference type="GO" id="GO:0090173">
    <property type="term" value="P:regulation of synaptonemal complex assembly"/>
    <property type="evidence" value="ECO:0007669"/>
    <property type="project" value="InterPro"/>
</dbReference>
<reference evidence="5" key="1">
    <citation type="journal article" date="2020" name="Stud. Mycol.">
        <title>101 Dothideomycetes genomes: a test case for predicting lifestyles and emergence of pathogens.</title>
        <authorList>
            <person name="Haridas S."/>
            <person name="Albert R."/>
            <person name="Binder M."/>
            <person name="Bloem J."/>
            <person name="Labutti K."/>
            <person name="Salamov A."/>
            <person name="Andreopoulos B."/>
            <person name="Baker S."/>
            <person name="Barry K."/>
            <person name="Bills G."/>
            <person name="Bluhm B."/>
            <person name="Cannon C."/>
            <person name="Castanera R."/>
            <person name="Culley D."/>
            <person name="Daum C."/>
            <person name="Ezra D."/>
            <person name="Gonzalez J."/>
            <person name="Henrissat B."/>
            <person name="Kuo A."/>
            <person name="Liang C."/>
            <person name="Lipzen A."/>
            <person name="Lutzoni F."/>
            <person name="Magnuson J."/>
            <person name="Mondo S."/>
            <person name="Nolan M."/>
            <person name="Ohm R."/>
            <person name="Pangilinan J."/>
            <person name="Park H.-J."/>
            <person name="Ramirez L."/>
            <person name="Alfaro M."/>
            <person name="Sun H."/>
            <person name="Tritt A."/>
            <person name="Yoshinaga Y."/>
            <person name="Zwiers L.-H."/>
            <person name="Turgeon B."/>
            <person name="Goodwin S."/>
            <person name="Spatafora J."/>
            <person name="Crous P."/>
            <person name="Grigoriev I."/>
        </authorList>
    </citation>
    <scope>NUCLEOTIDE SEQUENCE</scope>
    <source>
        <strain evidence="5">ATCC 74209</strain>
    </source>
</reference>
<comment type="caution">
    <text evidence="5">The sequence shown here is derived from an EMBL/GenBank/DDBJ whole genome shotgun (WGS) entry which is preliminary data.</text>
</comment>
<feature type="repeat" description="TPR" evidence="3">
    <location>
        <begin position="225"/>
        <end position="258"/>
    </location>
</feature>
<proteinExistence type="predicted"/>
<dbReference type="PANTHER" id="PTHR40375:SF2">
    <property type="entry name" value="SPORULATION-SPECIFIC PROTEIN 22"/>
    <property type="match status" value="1"/>
</dbReference>
<evidence type="ECO:0000313" key="6">
    <source>
        <dbReference type="Proteomes" id="UP000799536"/>
    </source>
</evidence>
<dbReference type="InterPro" id="IPR013940">
    <property type="entry name" value="Spo22/ZIP4/TEX11"/>
</dbReference>
<evidence type="ECO:0000256" key="2">
    <source>
        <dbReference type="ARBA" id="ARBA00031845"/>
    </source>
</evidence>
<dbReference type="InterPro" id="IPR039057">
    <property type="entry name" value="Spo22/ZIP4"/>
</dbReference>
<keyword evidence="4" id="KW-0175">Coiled coil</keyword>
<dbReference type="Proteomes" id="UP000799536">
    <property type="component" value="Unassembled WGS sequence"/>
</dbReference>
<dbReference type="InterPro" id="IPR011990">
    <property type="entry name" value="TPR-like_helical_dom_sf"/>
</dbReference>
<protein>
    <recommendedName>
        <fullName evidence="2">Protein ZIP4 homolog</fullName>
    </recommendedName>
</protein>
<evidence type="ECO:0000256" key="4">
    <source>
        <dbReference type="SAM" id="Coils"/>
    </source>
</evidence>
<dbReference type="Pfam" id="PF08631">
    <property type="entry name" value="SPO22"/>
    <property type="match status" value="1"/>
</dbReference>
<evidence type="ECO:0000313" key="5">
    <source>
        <dbReference type="EMBL" id="KAF2199170.1"/>
    </source>
</evidence>